<dbReference type="EMBL" id="ML992681">
    <property type="protein sequence ID" value="KAF2210371.1"/>
    <property type="molecule type" value="Genomic_DNA"/>
</dbReference>
<sequence>MGQRHQLFAVAKVASRYRVLAAIHHQWLYAESVVDRALQILKLFQSNAPLLRQDLQYANQVDWQSIKPSPQRSMKQWRAMTSEEHIEERKTRLAIESQFPIITTCLMVGTAKGEDGYSRVHPLPVTTSLKDCDNNDGYSVFDITDPEHLRYCFVLGEDSQSMAYGDTDYVQPMTPIGPREYLACYVAERDNVPSDEEEEARHDSDDSRWNSRVTRAYMELEMDPDVDEMRQYLLIDANTLAEVWPMEKFRTSQAVPGAPGPEEGGATRGAASITQQSLRSTAMSEVISQALEDERGDLSWLQDAEQLADFAHLALSHLSTAPNAIRTTGGFNLLCRALQGRQNIDLSMFHQMEPEQLLRVVSTLQDSSSRIKLTLPCLDLTPEQVHQVAHTGNIVELHLGATKRLDLGSLIEAASGAQLESISHPEIYKTALVAASQIPEDLSQLATDSIRRVLHGDSMCQAIWIATTRFNVAKDQVPRLSSGAFAWAQYFANFTTPSDLDHFSAINNFLLPDDHIVPIPLHDAPTSIRGLLPRLYNTFGAAVLGANTSNMSYSALGSLLAMSLSFNDGGQIAPLPAALFASYQQKGRSTCEPTPLVKPIVQGEWTMLVCQERDMDQKSFSVRSSTVHHCFVTRGEDGRLICRTLEEFLNLLPPSQGEQTCPISASELSARLQRIPTNGTWTDQTELTVGDCDLEEAEEAIKATEMFNEHNETWMKGLGGAKLAAFRRSRF</sequence>
<dbReference type="AlphaFoldDB" id="A0A6A6FAC4"/>
<evidence type="ECO:0000313" key="1">
    <source>
        <dbReference type="EMBL" id="KAF2210371.1"/>
    </source>
</evidence>
<reference evidence="1" key="1">
    <citation type="journal article" date="2020" name="Stud. Mycol.">
        <title>101 Dothideomycetes genomes: a test case for predicting lifestyles and emergence of pathogens.</title>
        <authorList>
            <person name="Haridas S."/>
            <person name="Albert R."/>
            <person name="Binder M."/>
            <person name="Bloem J."/>
            <person name="Labutti K."/>
            <person name="Salamov A."/>
            <person name="Andreopoulos B."/>
            <person name="Baker S."/>
            <person name="Barry K."/>
            <person name="Bills G."/>
            <person name="Bluhm B."/>
            <person name="Cannon C."/>
            <person name="Castanera R."/>
            <person name="Culley D."/>
            <person name="Daum C."/>
            <person name="Ezra D."/>
            <person name="Gonzalez J."/>
            <person name="Henrissat B."/>
            <person name="Kuo A."/>
            <person name="Liang C."/>
            <person name="Lipzen A."/>
            <person name="Lutzoni F."/>
            <person name="Magnuson J."/>
            <person name="Mondo S."/>
            <person name="Nolan M."/>
            <person name="Ohm R."/>
            <person name="Pangilinan J."/>
            <person name="Park H.-J."/>
            <person name="Ramirez L."/>
            <person name="Alfaro M."/>
            <person name="Sun H."/>
            <person name="Tritt A."/>
            <person name="Yoshinaga Y."/>
            <person name="Zwiers L.-H."/>
            <person name="Turgeon B."/>
            <person name="Goodwin S."/>
            <person name="Spatafora J."/>
            <person name="Crous P."/>
            <person name="Grigoriev I."/>
        </authorList>
    </citation>
    <scope>NUCLEOTIDE SEQUENCE</scope>
    <source>
        <strain evidence="1">SCOH1-5</strain>
    </source>
</reference>
<protein>
    <submittedName>
        <fullName evidence="1">Uncharacterized protein</fullName>
    </submittedName>
</protein>
<dbReference type="OrthoDB" id="3798564at2759"/>
<name>A0A6A6FAC4_9PEZI</name>
<gene>
    <name evidence="1" type="ORF">CERZMDRAFT_106795</name>
</gene>
<evidence type="ECO:0000313" key="2">
    <source>
        <dbReference type="Proteomes" id="UP000799539"/>
    </source>
</evidence>
<dbReference type="Proteomes" id="UP000799539">
    <property type="component" value="Unassembled WGS sequence"/>
</dbReference>
<organism evidence="1 2">
    <name type="scientific">Cercospora zeae-maydis SCOH1-5</name>
    <dbReference type="NCBI Taxonomy" id="717836"/>
    <lineage>
        <taxon>Eukaryota</taxon>
        <taxon>Fungi</taxon>
        <taxon>Dikarya</taxon>
        <taxon>Ascomycota</taxon>
        <taxon>Pezizomycotina</taxon>
        <taxon>Dothideomycetes</taxon>
        <taxon>Dothideomycetidae</taxon>
        <taxon>Mycosphaerellales</taxon>
        <taxon>Mycosphaerellaceae</taxon>
        <taxon>Cercospora</taxon>
    </lineage>
</organism>
<proteinExistence type="predicted"/>
<accession>A0A6A6FAC4</accession>
<keyword evidence="2" id="KW-1185">Reference proteome</keyword>